<dbReference type="Gene3D" id="1.10.150.130">
    <property type="match status" value="1"/>
</dbReference>
<dbReference type="Gene3D" id="1.10.443.10">
    <property type="entry name" value="Intergrase catalytic core"/>
    <property type="match status" value="1"/>
</dbReference>
<gene>
    <name evidence="6" type="ORF">GCM10007852_00860</name>
</gene>
<evidence type="ECO:0000313" key="7">
    <source>
        <dbReference type="Proteomes" id="UP001156601"/>
    </source>
</evidence>
<reference evidence="6" key="2">
    <citation type="submission" date="2023-01" db="EMBL/GenBank/DDBJ databases">
        <title>Draft genome sequence of Agaribacter marinus strain NBRC 110023.</title>
        <authorList>
            <person name="Sun Q."/>
            <person name="Mori K."/>
        </authorList>
    </citation>
    <scope>NUCLEOTIDE SEQUENCE</scope>
    <source>
        <strain evidence="6">NBRC 110023</strain>
    </source>
</reference>
<feature type="domain" description="Core-binding (CB)" evidence="5">
    <location>
        <begin position="1"/>
        <end position="83"/>
    </location>
</feature>
<evidence type="ECO:0000256" key="1">
    <source>
        <dbReference type="ARBA" id="ARBA00022908"/>
    </source>
</evidence>
<dbReference type="GO" id="GO:0003677">
    <property type="term" value="F:DNA binding"/>
    <property type="evidence" value="ECO:0007669"/>
    <property type="project" value="UniProtKB-UniRule"/>
</dbReference>
<dbReference type="EMBL" id="BSOT01000001">
    <property type="protein sequence ID" value="GLR69178.1"/>
    <property type="molecule type" value="Genomic_DNA"/>
</dbReference>
<keyword evidence="3" id="KW-0233">DNA recombination</keyword>
<keyword evidence="7" id="KW-1185">Reference proteome</keyword>
<keyword evidence="1" id="KW-0229">DNA integration</keyword>
<dbReference type="InterPro" id="IPR004107">
    <property type="entry name" value="Integrase_SAM-like_N"/>
</dbReference>
<keyword evidence="2 4" id="KW-0238">DNA-binding</keyword>
<dbReference type="GO" id="GO:0015074">
    <property type="term" value="P:DNA integration"/>
    <property type="evidence" value="ECO:0007669"/>
    <property type="project" value="UniProtKB-KW"/>
</dbReference>
<protein>
    <recommendedName>
        <fullName evidence="5">Core-binding (CB) domain-containing protein</fullName>
    </recommendedName>
</protein>
<sequence length="178" mass="20465">MSSKFLAEISDFMYRKRYSKRTIQIYLYYIKAYIRFHQYKHPKTMGDKEVEAFLTHLVSVKDVASSTQAIALNALVFLYKHILDAPIDADLSFVRSKIPPKLPVVLTPSEIVDFFNAAPERMKLPMALLYGSGLRLMECTPHMIISGIIYFHHITCPKTPKMARHAGIISIPEPYKEQ</sequence>
<evidence type="ECO:0000256" key="3">
    <source>
        <dbReference type="ARBA" id="ARBA00023172"/>
    </source>
</evidence>
<dbReference type="SUPFAM" id="SSF56349">
    <property type="entry name" value="DNA breaking-rejoining enzymes"/>
    <property type="match status" value="1"/>
</dbReference>
<dbReference type="InterPro" id="IPR011010">
    <property type="entry name" value="DNA_brk_join_enz"/>
</dbReference>
<evidence type="ECO:0000259" key="5">
    <source>
        <dbReference type="PROSITE" id="PS51900"/>
    </source>
</evidence>
<dbReference type="Pfam" id="PF13495">
    <property type="entry name" value="Phage_int_SAM_4"/>
    <property type="match status" value="1"/>
</dbReference>
<dbReference type="InterPro" id="IPR013762">
    <property type="entry name" value="Integrase-like_cat_sf"/>
</dbReference>
<reference evidence="6" key="1">
    <citation type="journal article" date="2014" name="Int. J. Syst. Evol. Microbiol.">
        <title>Complete genome sequence of Corynebacterium casei LMG S-19264T (=DSM 44701T), isolated from a smear-ripened cheese.</title>
        <authorList>
            <consortium name="US DOE Joint Genome Institute (JGI-PGF)"/>
            <person name="Walter F."/>
            <person name="Albersmeier A."/>
            <person name="Kalinowski J."/>
            <person name="Ruckert C."/>
        </authorList>
    </citation>
    <scope>NUCLEOTIDE SEQUENCE</scope>
    <source>
        <strain evidence="6">NBRC 110023</strain>
    </source>
</reference>
<dbReference type="GO" id="GO:0006310">
    <property type="term" value="P:DNA recombination"/>
    <property type="evidence" value="ECO:0007669"/>
    <property type="project" value="UniProtKB-KW"/>
</dbReference>
<dbReference type="Proteomes" id="UP001156601">
    <property type="component" value="Unassembled WGS sequence"/>
</dbReference>
<evidence type="ECO:0000256" key="4">
    <source>
        <dbReference type="PROSITE-ProRule" id="PRU01248"/>
    </source>
</evidence>
<evidence type="ECO:0000256" key="2">
    <source>
        <dbReference type="ARBA" id="ARBA00023125"/>
    </source>
</evidence>
<name>A0AA37STL4_9ALTE</name>
<comment type="caution">
    <text evidence="6">The sequence shown here is derived from an EMBL/GenBank/DDBJ whole genome shotgun (WGS) entry which is preliminary data.</text>
</comment>
<organism evidence="6 7">
    <name type="scientific">Agaribacter marinus</name>
    <dbReference type="NCBI Taxonomy" id="1431249"/>
    <lineage>
        <taxon>Bacteria</taxon>
        <taxon>Pseudomonadati</taxon>
        <taxon>Pseudomonadota</taxon>
        <taxon>Gammaproteobacteria</taxon>
        <taxon>Alteromonadales</taxon>
        <taxon>Alteromonadaceae</taxon>
        <taxon>Agaribacter</taxon>
    </lineage>
</organism>
<evidence type="ECO:0000313" key="6">
    <source>
        <dbReference type="EMBL" id="GLR69178.1"/>
    </source>
</evidence>
<dbReference type="AlphaFoldDB" id="A0AA37STL4"/>
<dbReference type="InterPro" id="IPR010998">
    <property type="entry name" value="Integrase_recombinase_N"/>
</dbReference>
<dbReference type="PROSITE" id="PS51900">
    <property type="entry name" value="CB"/>
    <property type="match status" value="1"/>
</dbReference>
<dbReference type="InterPro" id="IPR044068">
    <property type="entry name" value="CB"/>
</dbReference>
<accession>A0AA37STL4</accession>
<proteinExistence type="predicted"/>